<evidence type="ECO:0000313" key="3">
    <source>
        <dbReference type="EMBL" id="KAA6402891.1"/>
    </source>
</evidence>
<dbReference type="Proteomes" id="UP000324800">
    <property type="component" value="Unassembled WGS sequence"/>
</dbReference>
<dbReference type="AlphaFoldDB" id="A0A5J4UGT4"/>
<comment type="caution">
    <text evidence="2">The sequence shown here is derived from an EMBL/GenBank/DDBJ whole genome shotgun (WGS) entry which is preliminary data.</text>
</comment>
<name>A0A5J4UGT4_9EUKA</name>
<accession>A0A5J4UGT4</accession>
<evidence type="ECO:0000256" key="1">
    <source>
        <dbReference type="SAM" id="MobiDB-lite"/>
    </source>
</evidence>
<reference evidence="2 4" key="1">
    <citation type="submission" date="2019-03" db="EMBL/GenBank/DDBJ databases">
        <title>Single cell metagenomics reveals metabolic interactions within the superorganism composed of flagellate Streblomastix strix and complex community of Bacteroidetes bacteria on its surface.</title>
        <authorList>
            <person name="Treitli S.C."/>
            <person name="Kolisko M."/>
            <person name="Husnik F."/>
            <person name="Keeling P."/>
            <person name="Hampl V."/>
        </authorList>
    </citation>
    <scope>NUCLEOTIDE SEQUENCE [LARGE SCALE GENOMIC DNA]</scope>
    <source>
        <strain evidence="2">ST1C</strain>
    </source>
</reference>
<evidence type="ECO:0000313" key="2">
    <source>
        <dbReference type="EMBL" id="KAA6369112.1"/>
    </source>
</evidence>
<dbReference type="EMBL" id="SNRW01016683">
    <property type="protein sequence ID" value="KAA6369112.1"/>
    <property type="molecule type" value="Genomic_DNA"/>
</dbReference>
<proteinExistence type="predicted"/>
<gene>
    <name evidence="3" type="ORF">EZS28_001573</name>
    <name evidence="2" type="ORF">EZS28_035361</name>
</gene>
<sequence>EELSLSGIDSAKLDDDALLTYESTASNLMKQAKKYTDEEDKKGDDPNTI</sequence>
<organism evidence="2 4">
    <name type="scientific">Streblomastix strix</name>
    <dbReference type="NCBI Taxonomy" id="222440"/>
    <lineage>
        <taxon>Eukaryota</taxon>
        <taxon>Metamonada</taxon>
        <taxon>Preaxostyla</taxon>
        <taxon>Oxymonadida</taxon>
        <taxon>Streblomastigidae</taxon>
        <taxon>Streblomastix</taxon>
    </lineage>
</organism>
<dbReference type="EMBL" id="SNRW01000166">
    <property type="protein sequence ID" value="KAA6402891.1"/>
    <property type="molecule type" value="Genomic_DNA"/>
</dbReference>
<feature type="compositionally biased region" description="Basic and acidic residues" evidence="1">
    <location>
        <begin position="34"/>
        <end position="49"/>
    </location>
</feature>
<feature type="region of interest" description="Disordered" evidence="1">
    <location>
        <begin position="28"/>
        <end position="49"/>
    </location>
</feature>
<feature type="non-terminal residue" evidence="2">
    <location>
        <position position="1"/>
    </location>
</feature>
<evidence type="ECO:0000313" key="4">
    <source>
        <dbReference type="Proteomes" id="UP000324800"/>
    </source>
</evidence>
<protein>
    <submittedName>
        <fullName evidence="2">Uncharacterized protein</fullName>
    </submittedName>
</protein>